<name>A0AAN9GEC3_9CAEN</name>
<feature type="compositionally biased region" description="Polar residues" evidence="7">
    <location>
        <begin position="88"/>
        <end position="98"/>
    </location>
</feature>
<comment type="similarity">
    <text evidence="2">Belongs to the bZIP family. PAR subfamily.</text>
</comment>
<dbReference type="InterPro" id="IPR004827">
    <property type="entry name" value="bZIP"/>
</dbReference>
<protein>
    <recommendedName>
        <fullName evidence="8">BZIP domain-containing protein</fullName>
    </recommendedName>
</protein>
<dbReference type="SMART" id="SM00338">
    <property type="entry name" value="BRLZ"/>
    <property type="match status" value="1"/>
</dbReference>
<organism evidence="9 10">
    <name type="scientific">Littorina saxatilis</name>
    <dbReference type="NCBI Taxonomy" id="31220"/>
    <lineage>
        <taxon>Eukaryota</taxon>
        <taxon>Metazoa</taxon>
        <taxon>Spiralia</taxon>
        <taxon>Lophotrochozoa</taxon>
        <taxon>Mollusca</taxon>
        <taxon>Gastropoda</taxon>
        <taxon>Caenogastropoda</taxon>
        <taxon>Littorinimorpha</taxon>
        <taxon>Littorinoidea</taxon>
        <taxon>Littorinidae</taxon>
        <taxon>Littorina</taxon>
    </lineage>
</organism>
<feature type="compositionally biased region" description="Low complexity" evidence="7">
    <location>
        <begin position="219"/>
        <end position="234"/>
    </location>
</feature>
<evidence type="ECO:0000313" key="10">
    <source>
        <dbReference type="Proteomes" id="UP001374579"/>
    </source>
</evidence>
<dbReference type="GO" id="GO:0000981">
    <property type="term" value="F:DNA-binding transcription factor activity, RNA polymerase II-specific"/>
    <property type="evidence" value="ECO:0007669"/>
    <property type="project" value="TreeGrafter"/>
</dbReference>
<dbReference type="GO" id="GO:0005634">
    <property type="term" value="C:nucleus"/>
    <property type="evidence" value="ECO:0007669"/>
    <property type="project" value="UniProtKB-SubCell"/>
</dbReference>
<dbReference type="EMBL" id="JBAMIC010000008">
    <property type="protein sequence ID" value="KAK7103730.1"/>
    <property type="molecule type" value="Genomic_DNA"/>
</dbReference>
<evidence type="ECO:0000256" key="2">
    <source>
        <dbReference type="ARBA" id="ARBA00009208"/>
    </source>
</evidence>
<proteinExistence type="inferred from homology"/>
<dbReference type="GO" id="GO:0000978">
    <property type="term" value="F:RNA polymerase II cis-regulatory region sequence-specific DNA binding"/>
    <property type="evidence" value="ECO:0007669"/>
    <property type="project" value="TreeGrafter"/>
</dbReference>
<dbReference type="PANTHER" id="PTHR11988:SF56">
    <property type="entry name" value="TRANSCRIPTION FACTOR CES-2"/>
    <property type="match status" value="1"/>
</dbReference>
<feature type="region of interest" description="Disordered" evidence="7">
    <location>
        <begin position="1"/>
        <end position="103"/>
    </location>
</feature>
<reference evidence="9 10" key="1">
    <citation type="submission" date="2024-02" db="EMBL/GenBank/DDBJ databases">
        <title>Chromosome-scale genome assembly of the rough periwinkle Littorina saxatilis.</title>
        <authorList>
            <person name="De Jode A."/>
            <person name="Faria R."/>
            <person name="Formenti G."/>
            <person name="Sims Y."/>
            <person name="Smith T.P."/>
            <person name="Tracey A."/>
            <person name="Wood J.M.D."/>
            <person name="Zagrodzka Z.B."/>
            <person name="Johannesson K."/>
            <person name="Butlin R.K."/>
            <person name="Leder E.H."/>
        </authorList>
    </citation>
    <scope>NUCLEOTIDE SEQUENCE [LARGE SCALE GENOMIC DNA]</scope>
    <source>
        <strain evidence="9">Snail1</strain>
        <tissue evidence="9">Muscle</tissue>
    </source>
</reference>
<accession>A0AAN9GEC3</accession>
<sequence length="319" mass="34998">MPEMMGDADVDHPAHQDALDLRMTVKDASPPHRRESEFREAVRRNTSFSSRLSGGGSPDSDRMPPDSQTQPLTPNGAYSADSAKFASRSPTSTVTSEGGSPVEHKVKDFSEALESGKNGAPHAPLRPFKMYPHMDSLMYGSMLGGAMGSAMGAHGGMGSMGLPSMYDTPPSSTSPSSTAFGLGMTPMVSYVMQKRRRFEAREREISGGSSSGKDKDPSASRSPPATATSSSPTADFDLDEPDDKKLKMMPDEKKDEAYWERRRKNNEAAKRSRDARRQKEEEIAMRAAFLEQENLKLRAQVAILKNETAKLHYLLYNRV</sequence>
<dbReference type="InterPro" id="IPR046347">
    <property type="entry name" value="bZIP_sf"/>
</dbReference>
<feature type="compositionally biased region" description="Basic and acidic residues" evidence="7">
    <location>
        <begin position="9"/>
        <end position="43"/>
    </location>
</feature>
<evidence type="ECO:0000313" key="9">
    <source>
        <dbReference type="EMBL" id="KAK7103730.1"/>
    </source>
</evidence>
<dbReference type="PANTHER" id="PTHR11988">
    <property type="entry name" value="THYROTROPH EMBRYONIC FACTOR RELATED"/>
    <property type="match status" value="1"/>
</dbReference>
<gene>
    <name evidence="9" type="ORF">V1264_018574</name>
</gene>
<comment type="subcellular location">
    <subcellularLocation>
        <location evidence="1">Nucleus</location>
    </subcellularLocation>
</comment>
<keyword evidence="5" id="KW-0804">Transcription</keyword>
<dbReference type="InterPro" id="IPR040223">
    <property type="entry name" value="PAR_bZIP"/>
</dbReference>
<evidence type="ECO:0000256" key="3">
    <source>
        <dbReference type="ARBA" id="ARBA00023015"/>
    </source>
</evidence>
<dbReference type="Gene3D" id="1.20.5.170">
    <property type="match status" value="1"/>
</dbReference>
<dbReference type="FunFam" id="1.20.5.170:FF:000007">
    <property type="entry name" value="hepatic leukemia factor isoform X2"/>
    <property type="match status" value="1"/>
</dbReference>
<evidence type="ECO:0000256" key="1">
    <source>
        <dbReference type="ARBA" id="ARBA00004123"/>
    </source>
</evidence>
<dbReference type="SUPFAM" id="SSF57959">
    <property type="entry name" value="Leucine zipper domain"/>
    <property type="match status" value="1"/>
</dbReference>
<keyword evidence="10" id="KW-1185">Reference proteome</keyword>
<evidence type="ECO:0000256" key="6">
    <source>
        <dbReference type="ARBA" id="ARBA00023242"/>
    </source>
</evidence>
<dbReference type="Pfam" id="PF07716">
    <property type="entry name" value="bZIP_2"/>
    <property type="match status" value="1"/>
</dbReference>
<keyword evidence="6" id="KW-0539">Nucleus</keyword>
<dbReference type="AlphaFoldDB" id="A0AAN9GEC3"/>
<keyword evidence="4" id="KW-0238">DNA-binding</keyword>
<evidence type="ECO:0000256" key="7">
    <source>
        <dbReference type="SAM" id="MobiDB-lite"/>
    </source>
</evidence>
<keyword evidence="3" id="KW-0805">Transcription regulation</keyword>
<dbReference type="CDD" id="cd14695">
    <property type="entry name" value="bZIP_HLF"/>
    <property type="match status" value="1"/>
</dbReference>
<comment type="caution">
    <text evidence="9">The sequence shown here is derived from an EMBL/GenBank/DDBJ whole genome shotgun (WGS) entry which is preliminary data.</text>
</comment>
<feature type="region of interest" description="Disordered" evidence="7">
    <location>
        <begin position="199"/>
        <end position="279"/>
    </location>
</feature>
<dbReference type="Proteomes" id="UP001374579">
    <property type="component" value="Unassembled WGS sequence"/>
</dbReference>
<feature type="domain" description="BZIP" evidence="8">
    <location>
        <begin position="255"/>
        <end position="318"/>
    </location>
</feature>
<evidence type="ECO:0000256" key="4">
    <source>
        <dbReference type="ARBA" id="ARBA00023125"/>
    </source>
</evidence>
<feature type="compositionally biased region" description="Basic and acidic residues" evidence="7">
    <location>
        <begin position="242"/>
        <end position="279"/>
    </location>
</feature>
<evidence type="ECO:0000259" key="8">
    <source>
        <dbReference type="PROSITE" id="PS50217"/>
    </source>
</evidence>
<evidence type="ECO:0000256" key="5">
    <source>
        <dbReference type="ARBA" id="ARBA00023163"/>
    </source>
</evidence>
<dbReference type="PROSITE" id="PS50217">
    <property type="entry name" value="BZIP"/>
    <property type="match status" value="1"/>
</dbReference>